<keyword evidence="9 13" id="KW-0139">CF(1)</keyword>
<evidence type="ECO:0000259" key="16">
    <source>
        <dbReference type="Pfam" id="PF00401"/>
    </source>
</evidence>
<dbReference type="Pfam" id="PF00401">
    <property type="entry name" value="ATP-synt_DE"/>
    <property type="match status" value="1"/>
</dbReference>
<evidence type="ECO:0000256" key="14">
    <source>
        <dbReference type="RuleBase" id="RU003656"/>
    </source>
</evidence>
<dbReference type="InterPro" id="IPR036771">
    <property type="entry name" value="ATPsynth_dsu/esu_N"/>
</dbReference>
<keyword evidence="13" id="KW-1003">Cell membrane</keyword>
<evidence type="ECO:0000256" key="1">
    <source>
        <dbReference type="ARBA" id="ARBA00003543"/>
    </source>
</evidence>
<dbReference type="Pfam" id="PF02823">
    <property type="entry name" value="ATP-synt_DE_N"/>
    <property type="match status" value="1"/>
</dbReference>
<keyword evidence="6 13" id="KW-0375">Hydrogen ion transport</keyword>
<protein>
    <recommendedName>
        <fullName evidence="4 13">ATP synthase epsilon chain</fullName>
    </recommendedName>
    <alternativeName>
        <fullName evidence="12 13">ATP synthase F1 sector epsilon subunit</fullName>
    </alternativeName>
    <alternativeName>
        <fullName evidence="11 13">F-ATPase epsilon subunit</fullName>
    </alternativeName>
</protein>
<evidence type="ECO:0000256" key="12">
    <source>
        <dbReference type="ARBA" id="ARBA00031795"/>
    </source>
</evidence>
<evidence type="ECO:0000256" key="9">
    <source>
        <dbReference type="ARBA" id="ARBA00023196"/>
    </source>
</evidence>
<comment type="similarity">
    <text evidence="3 13 14">Belongs to the ATPase epsilon chain family.</text>
</comment>
<evidence type="ECO:0000256" key="13">
    <source>
        <dbReference type="HAMAP-Rule" id="MF_00530"/>
    </source>
</evidence>
<dbReference type="RefSeq" id="WP_347438271.1">
    <property type="nucleotide sequence ID" value="NZ_CP089291.1"/>
</dbReference>
<dbReference type="HAMAP" id="MF_00530">
    <property type="entry name" value="ATP_synth_epsil_bac"/>
    <property type="match status" value="1"/>
</dbReference>
<keyword evidence="5 13" id="KW-0813">Transport</keyword>
<gene>
    <name evidence="13" type="primary">atpC</name>
    <name evidence="18" type="ORF">LSG31_04825</name>
</gene>
<comment type="function">
    <text evidence="1 13">Produces ATP from ADP in the presence of a proton gradient across the membrane.</text>
</comment>
<evidence type="ECO:0000256" key="11">
    <source>
        <dbReference type="ARBA" id="ARBA00030215"/>
    </source>
</evidence>
<dbReference type="InterPro" id="IPR020547">
    <property type="entry name" value="ATP_synth_F1_esu_C"/>
</dbReference>
<evidence type="ECO:0000256" key="3">
    <source>
        <dbReference type="ARBA" id="ARBA00005712"/>
    </source>
</evidence>
<evidence type="ECO:0000256" key="6">
    <source>
        <dbReference type="ARBA" id="ARBA00022781"/>
    </source>
</evidence>
<reference evidence="18" key="1">
    <citation type="submission" date="2021-12" db="EMBL/GenBank/DDBJ databases">
        <title>Alicyclobacillaceae gen. nov., sp. nov., isolated from chalcocite enrichment system.</title>
        <authorList>
            <person name="Jiang Z."/>
        </authorList>
    </citation>
    <scope>NUCLEOTIDE SEQUENCE</scope>
    <source>
        <strain evidence="18">MYW30-H2</strain>
    </source>
</reference>
<proteinExistence type="inferred from homology"/>
<evidence type="ECO:0000256" key="2">
    <source>
        <dbReference type="ARBA" id="ARBA00004202"/>
    </source>
</evidence>
<dbReference type="InterPro" id="IPR020546">
    <property type="entry name" value="ATP_synth_F1_dsu/esu_N"/>
</dbReference>
<dbReference type="SUPFAM" id="SSF51344">
    <property type="entry name" value="Epsilon subunit of F1F0-ATP synthase N-terminal domain"/>
    <property type="match status" value="1"/>
</dbReference>
<dbReference type="PANTHER" id="PTHR13822:SF10">
    <property type="entry name" value="ATP SYNTHASE EPSILON CHAIN, CHLOROPLASTIC"/>
    <property type="match status" value="1"/>
</dbReference>
<evidence type="ECO:0000313" key="18">
    <source>
        <dbReference type="EMBL" id="UOF91578.1"/>
    </source>
</evidence>
<dbReference type="SUPFAM" id="SSF46604">
    <property type="entry name" value="Epsilon subunit of F1F0-ATP synthase C-terminal domain"/>
    <property type="match status" value="1"/>
</dbReference>
<feature type="domain" description="ATP synthase epsilon subunit C-terminal" evidence="16">
    <location>
        <begin position="87"/>
        <end position="130"/>
    </location>
</feature>
<name>A0ABY4CQU1_9BACL</name>
<dbReference type="Proteomes" id="UP000830167">
    <property type="component" value="Chromosome"/>
</dbReference>
<dbReference type="NCBIfam" id="NF009980">
    <property type="entry name" value="PRK13446.1"/>
    <property type="match status" value="1"/>
</dbReference>
<organism evidence="18 19">
    <name type="scientific">Fodinisporobacter ferrooxydans</name>
    <dbReference type="NCBI Taxonomy" id="2901836"/>
    <lineage>
        <taxon>Bacteria</taxon>
        <taxon>Bacillati</taxon>
        <taxon>Bacillota</taxon>
        <taxon>Bacilli</taxon>
        <taxon>Bacillales</taxon>
        <taxon>Alicyclobacillaceae</taxon>
        <taxon>Fodinisporobacter</taxon>
    </lineage>
</organism>
<dbReference type="PANTHER" id="PTHR13822">
    <property type="entry name" value="ATP SYNTHASE DELTA/EPSILON CHAIN"/>
    <property type="match status" value="1"/>
</dbReference>
<evidence type="ECO:0000313" key="19">
    <source>
        <dbReference type="Proteomes" id="UP000830167"/>
    </source>
</evidence>
<dbReference type="NCBIfam" id="NF001846">
    <property type="entry name" value="PRK00571.1-3"/>
    <property type="match status" value="1"/>
</dbReference>
<feature type="coiled-coil region" evidence="15">
    <location>
        <begin position="90"/>
        <end position="133"/>
    </location>
</feature>
<keyword evidence="8 13" id="KW-0472">Membrane</keyword>
<dbReference type="Gene3D" id="1.20.5.440">
    <property type="entry name" value="ATP synthase delta/epsilon subunit, C-terminal domain"/>
    <property type="match status" value="1"/>
</dbReference>
<comment type="subunit">
    <text evidence="13 14">F-type ATPases have 2 components, CF(1) - the catalytic core - and CF(0) - the membrane proton channel. CF(1) has five subunits: alpha(3), beta(3), gamma(1), delta(1), epsilon(1). CF(0) has three main subunits: a, b and c.</text>
</comment>
<evidence type="ECO:0000256" key="7">
    <source>
        <dbReference type="ARBA" id="ARBA00023065"/>
    </source>
</evidence>
<evidence type="ECO:0000259" key="17">
    <source>
        <dbReference type="Pfam" id="PF02823"/>
    </source>
</evidence>
<dbReference type="InterPro" id="IPR001469">
    <property type="entry name" value="ATP_synth_F1_dsu/esu"/>
</dbReference>
<comment type="subcellular location">
    <subcellularLocation>
        <location evidence="2 13">Cell membrane</location>
        <topology evidence="2 13">Peripheral membrane protein</topology>
    </subcellularLocation>
</comment>
<dbReference type="Gene3D" id="2.60.15.10">
    <property type="entry name" value="F0F1 ATP synthase delta/epsilon subunit, N-terminal"/>
    <property type="match status" value="1"/>
</dbReference>
<dbReference type="NCBIfam" id="TIGR01216">
    <property type="entry name" value="ATP_synt_epsi"/>
    <property type="match status" value="1"/>
</dbReference>
<evidence type="ECO:0000256" key="5">
    <source>
        <dbReference type="ARBA" id="ARBA00022448"/>
    </source>
</evidence>
<dbReference type="EMBL" id="CP089291">
    <property type="protein sequence ID" value="UOF91578.1"/>
    <property type="molecule type" value="Genomic_DNA"/>
</dbReference>
<accession>A0ABY4CQU1</accession>
<evidence type="ECO:0000256" key="4">
    <source>
        <dbReference type="ARBA" id="ARBA00014480"/>
    </source>
</evidence>
<dbReference type="CDD" id="cd12152">
    <property type="entry name" value="F1-ATPase_delta"/>
    <property type="match status" value="1"/>
</dbReference>
<dbReference type="InterPro" id="IPR036794">
    <property type="entry name" value="ATP_F1_dsu/esu_C_sf"/>
</dbReference>
<keyword evidence="7 13" id="KW-0406">Ion transport</keyword>
<feature type="domain" description="ATP synthase F1 complex delta/epsilon subunit N-terminal" evidence="17">
    <location>
        <begin position="6"/>
        <end position="82"/>
    </location>
</feature>
<keyword evidence="15" id="KW-0175">Coiled coil</keyword>
<keyword evidence="19" id="KW-1185">Reference proteome</keyword>
<evidence type="ECO:0000256" key="10">
    <source>
        <dbReference type="ARBA" id="ARBA00023310"/>
    </source>
</evidence>
<evidence type="ECO:0000256" key="15">
    <source>
        <dbReference type="SAM" id="Coils"/>
    </source>
</evidence>
<sequence length="137" mass="15191">MRTVPLEIVTPDRLVYKDDVNMVIARGGDGDLGVLRGHMPLMTTLKPGIVRIKKNNAEEQFVVTSGFMDVTPERVVILADTAESPQEIDVDRARAAKERAEKRLAGKDDSVDVERAKKALERAELRLKAALQKNKAI</sequence>
<keyword evidence="10 13" id="KW-0066">ATP synthesis</keyword>
<evidence type="ECO:0000256" key="8">
    <source>
        <dbReference type="ARBA" id="ARBA00023136"/>
    </source>
</evidence>